<keyword evidence="2" id="KW-1185">Reference proteome</keyword>
<organism evidence="1 2">
    <name type="scientific">Dictyobacter vulcani</name>
    <dbReference type="NCBI Taxonomy" id="2607529"/>
    <lineage>
        <taxon>Bacteria</taxon>
        <taxon>Bacillati</taxon>
        <taxon>Chloroflexota</taxon>
        <taxon>Ktedonobacteria</taxon>
        <taxon>Ktedonobacterales</taxon>
        <taxon>Dictyobacteraceae</taxon>
        <taxon>Dictyobacter</taxon>
    </lineage>
</organism>
<gene>
    <name evidence="1" type="ORF">KDW_10840</name>
</gene>
<evidence type="ECO:0000313" key="1">
    <source>
        <dbReference type="EMBL" id="GER86922.1"/>
    </source>
</evidence>
<comment type="caution">
    <text evidence="1">The sequence shown here is derived from an EMBL/GenBank/DDBJ whole genome shotgun (WGS) entry which is preliminary data.</text>
</comment>
<proteinExistence type="predicted"/>
<dbReference type="EMBL" id="BKZW01000001">
    <property type="protein sequence ID" value="GER86922.1"/>
    <property type="molecule type" value="Genomic_DNA"/>
</dbReference>
<dbReference type="AlphaFoldDB" id="A0A5J4KJ02"/>
<sequence length="58" mass="6464">MHLKTGSLDRLSATSTEKMLWMPGGTQSPEVISPDHLPTALADWLHYTHNCLTLPTYV</sequence>
<evidence type="ECO:0000313" key="2">
    <source>
        <dbReference type="Proteomes" id="UP000326912"/>
    </source>
</evidence>
<accession>A0A5J4KJ02</accession>
<reference evidence="1 2" key="1">
    <citation type="submission" date="2019-10" db="EMBL/GenBank/DDBJ databases">
        <title>Dictyobacter vulcani sp. nov., within the class Ktedonobacteria, isolated from soil of volcanic Mt. Zao.</title>
        <authorList>
            <person name="Zheng Y."/>
            <person name="Wang C.M."/>
            <person name="Sakai Y."/>
            <person name="Abe K."/>
            <person name="Yokota A."/>
            <person name="Yabe S."/>
        </authorList>
    </citation>
    <scope>NUCLEOTIDE SEQUENCE [LARGE SCALE GENOMIC DNA]</scope>
    <source>
        <strain evidence="1 2">W12</strain>
    </source>
</reference>
<name>A0A5J4KJ02_9CHLR</name>
<dbReference type="Proteomes" id="UP000326912">
    <property type="component" value="Unassembled WGS sequence"/>
</dbReference>
<protein>
    <submittedName>
        <fullName evidence="1">Uncharacterized protein</fullName>
    </submittedName>
</protein>